<dbReference type="KEGG" id="tva:4769181"/>
<accession>A2E803</accession>
<name>A2E803_TRIV3</name>
<organism evidence="2 3">
    <name type="scientific">Trichomonas vaginalis (strain ATCC PRA-98 / G3)</name>
    <dbReference type="NCBI Taxonomy" id="412133"/>
    <lineage>
        <taxon>Eukaryota</taxon>
        <taxon>Metamonada</taxon>
        <taxon>Parabasalia</taxon>
        <taxon>Trichomonadida</taxon>
        <taxon>Trichomonadidae</taxon>
        <taxon>Trichomonas</taxon>
    </lineage>
</organism>
<reference evidence="2" key="1">
    <citation type="submission" date="2006-10" db="EMBL/GenBank/DDBJ databases">
        <authorList>
            <person name="Amadeo P."/>
            <person name="Zhao Q."/>
            <person name="Wortman J."/>
            <person name="Fraser-Liggett C."/>
            <person name="Carlton J."/>
        </authorList>
    </citation>
    <scope>NUCLEOTIDE SEQUENCE</scope>
    <source>
        <strain evidence="2">G3</strain>
    </source>
</reference>
<gene>
    <name evidence="2" type="ORF">TVAG_127360</name>
</gene>
<evidence type="ECO:0000313" key="3">
    <source>
        <dbReference type="Proteomes" id="UP000001542"/>
    </source>
</evidence>
<feature type="compositionally biased region" description="Polar residues" evidence="1">
    <location>
        <begin position="47"/>
        <end position="73"/>
    </location>
</feature>
<feature type="region of interest" description="Disordered" evidence="1">
    <location>
        <begin position="44"/>
        <end position="73"/>
    </location>
</feature>
<dbReference type="EMBL" id="DS113323">
    <property type="protein sequence ID" value="EAY11229.1"/>
    <property type="molecule type" value="Genomic_DNA"/>
</dbReference>
<sequence length="73" mass="8184">MVTQPIAFEHFEEALRSKEEVVCAKGEVMRLYEQYILNAWEDKSSWDGKSTNSSGTTSYATGMTKESNSKVGN</sequence>
<dbReference type="AlphaFoldDB" id="A2E803"/>
<reference evidence="2" key="2">
    <citation type="journal article" date="2007" name="Science">
        <title>Draft genome sequence of the sexually transmitted pathogen Trichomonas vaginalis.</title>
        <authorList>
            <person name="Carlton J.M."/>
            <person name="Hirt R.P."/>
            <person name="Silva J.C."/>
            <person name="Delcher A.L."/>
            <person name="Schatz M."/>
            <person name="Zhao Q."/>
            <person name="Wortman J.R."/>
            <person name="Bidwell S.L."/>
            <person name="Alsmark U.C.M."/>
            <person name="Besteiro S."/>
            <person name="Sicheritz-Ponten T."/>
            <person name="Noel C.J."/>
            <person name="Dacks J.B."/>
            <person name="Foster P.G."/>
            <person name="Simillion C."/>
            <person name="Van de Peer Y."/>
            <person name="Miranda-Saavedra D."/>
            <person name="Barton G.J."/>
            <person name="Westrop G.D."/>
            <person name="Mueller S."/>
            <person name="Dessi D."/>
            <person name="Fiori P.L."/>
            <person name="Ren Q."/>
            <person name="Paulsen I."/>
            <person name="Zhang H."/>
            <person name="Bastida-Corcuera F.D."/>
            <person name="Simoes-Barbosa A."/>
            <person name="Brown M.T."/>
            <person name="Hayes R.D."/>
            <person name="Mukherjee M."/>
            <person name="Okumura C.Y."/>
            <person name="Schneider R."/>
            <person name="Smith A.J."/>
            <person name="Vanacova S."/>
            <person name="Villalvazo M."/>
            <person name="Haas B.J."/>
            <person name="Pertea M."/>
            <person name="Feldblyum T.V."/>
            <person name="Utterback T.R."/>
            <person name="Shu C.L."/>
            <person name="Osoegawa K."/>
            <person name="de Jong P.J."/>
            <person name="Hrdy I."/>
            <person name="Horvathova L."/>
            <person name="Zubacova Z."/>
            <person name="Dolezal P."/>
            <person name="Malik S.B."/>
            <person name="Logsdon J.M. Jr."/>
            <person name="Henze K."/>
            <person name="Gupta A."/>
            <person name="Wang C.C."/>
            <person name="Dunne R.L."/>
            <person name="Upcroft J.A."/>
            <person name="Upcroft P."/>
            <person name="White O."/>
            <person name="Salzberg S.L."/>
            <person name="Tang P."/>
            <person name="Chiu C.-H."/>
            <person name="Lee Y.-S."/>
            <person name="Embley T.M."/>
            <person name="Coombs G.H."/>
            <person name="Mottram J.C."/>
            <person name="Tachezy J."/>
            <person name="Fraser-Liggett C.M."/>
            <person name="Johnson P.J."/>
        </authorList>
    </citation>
    <scope>NUCLEOTIDE SEQUENCE [LARGE SCALE GENOMIC DNA]</scope>
    <source>
        <strain evidence="2">G3</strain>
    </source>
</reference>
<evidence type="ECO:0000256" key="1">
    <source>
        <dbReference type="SAM" id="MobiDB-lite"/>
    </source>
</evidence>
<keyword evidence="3" id="KW-1185">Reference proteome</keyword>
<dbReference type="Proteomes" id="UP000001542">
    <property type="component" value="Unassembled WGS sequence"/>
</dbReference>
<evidence type="ECO:0000313" key="2">
    <source>
        <dbReference type="EMBL" id="EAY11229.1"/>
    </source>
</evidence>
<dbReference type="VEuPathDB" id="TrichDB:TVAG_127360"/>
<protein>
    <submittedName>
        <fullName evidence="2">Uncharacterized protein</fullName>
    </submittedName>
</protein>
<dbReference type="InParanoid" id="A2E803"/>
<proteinExistence type="predicted"/>
<dbReference type="VEuPathDB" id="TrichDB:TVAGG3_0048270"/>